<dbReference type="SMART" id="SM00422">
    <property type="entry name" value="HTH_MERR"/>
    <property type="match status" value="1"/>
</dbReference>
<accession>A0A4V0YFL4</accession>
<dbReference type="Pfam" id="PF13411">
    <property type="entry name" value="MerR_1"/>
    <property type="match status" value="1"/>
</dbReference>
<dbReference type="PRINTS" id="PR00040">
    <property type="entry name" value="HTHMERR"/>
</dbReference>
<evidence type="ECO:0000256" key="1">
    <source>
        <dbReference type="ARBA" id="ARBA00023125"/>
    </source>
</evidence>
<dbReference type="InterPro" id="IPR009061">
    <property type="entry name" value="DNA-bd_dom_put_sf"/>
</dbReference>
<dbReference type="OrthoDB" id="9811174at2"/>
<dbReference type="Proteomes" id="UP000293568">
    <property type="component" value="Chromosome"/>
</dbReference>
<name>A0A4V0YFL4_9BACL</name>
<dbReference type="SUPFAM" id="SSF46955">
    <property type="entry name" value="Putative DNA-binding domain"/>
    <property type="match status" value="1"/>
</dbReference>
<dbReference type="EMBL" id="CP035492">
    <property type="protein sequence ID" value="QAY68121.1"/>
    <property type="molecule type" value="Genomic_DNA"/>
</dbReference>
<keyword evidence="4" id="KW-1185">Reference proteome</keyword>
<protein>
    <submittedName>
        <fullName evidence="3">MerR family transcriptional regulator</fullName>
    </submittedName>
</protein>
<evidence type="ECO:0000313" key="3">
    <source>
        <dbReference type="EMBL" id="QAY68121.1"/>
    </source>
</evidence>
<dbReference type="GO" id="GO:0003700">
    <property type="term" value="F:DNA-binding transcription factor activity"/>
    <property type="evidence" value="ECO:0007669"/>
    <property type="project" value="InterPro"/>
</dbReference>
<organism evidence="3 4">
    <name type="scientific">Paenibacillus protaetiae</name>
    <dbReference type="NCBI Taxonomy" id="2509456"/>
    <lineage>
        <taxon>Bacteria</taxon>
        <taxon>Bacillati</taxon>
        <taxon>Bacillota</taxon>
        <taxon>Bacilli</taxon>
        <taxon>Bacillales</taxon>
        <taxon>Paenibacillaceae</taxon>
        <taxon>Paenibacillus</taxon>
    </lineage>
</organism>
<sequence length="129" mass="15297">MSYTISQVAKKTNLSIHTIRYYDKEGLFPFLDRDNGTRVFHDQDVEWIDLISCLKHTGMPIKELRTFTECCTSYEMLVERGLAILSRHRNNVLKQIEETQRSLETIDYKIKHLPQMYKEKFAAKERLPV</sequence>
<dbReference type="PANTHER" id="PTHR30204:SF82">
    <property type="entry name" value="TRANSCRIPTIONAL REGULATOR, MERR FAMILY"/>
    <property type="match status" value="1"/>
</dbReference>
<dbReference type="AlphaFoldDB" id="A0A4V0YFL4"/>
<dbReference type="GO" id="GO:0003677">
    <property type="term" value="F:DNA binding"/>
    <property type="evidence" value="ECO:0007669"/>
    <property type="project" value="UniProtKB-KW"/>
</dbReference>
<feature type="domain" description="HTH merR-type" evidence="2">
    <location>
        <begin position="1"/>
        <end position="70"/>
    </location>
</feature>
<dbReference type="PROSITE" id="PS00552">
    <property type="entry name" value="HTH_MERR_1"/>
    <property type="match status" value="1"/>
</dbReference>
<dbReference type="PANTHER" id="PTHR30204">
    <property type="entry name" value="REDOX-CYCLING DRUG-SENSING TRANSCRIPTIONAL ACTIVATOR SOXR"/>
    <property type="match status" value="1"/>
</dbReference>
<dbReference type="CDD" id="cd01109">
    <property type="entry name" value="HTH_YyaN"/>
    <property type="match status" value="1"/>
</dbReference>
<dbReference type="Gene3D" id="1.10.1660.10">
    <property type="match status" value="1"/>
</dbReference>
<dbReference type="KEGG" id="pprt:ET464_18835"/>
<evidence type="ECO:0000259" key="2">
    <source>
        <dbReference type="PROSITE" id="PS50937"/>
    </source>
</evidence>
<proteinExistence type="predicted"/>
<keyword evidence="1" id="KW-0238">DNA-binding</keyword>
<dbReference type="PROSITE" id="PS50937">
    <property type="entry name" value="HTH_MERR_2"/>
    <property type="match status" value="1"/>
</dbReference>
<dbReference type="InterPro" id="IPR000551">
    <property type="entry name" value="MerR-type_HTH_dom"/>
</dbReference>
<dbReference type="RefSeq" id="WP_129443588.1">
    <property type="nucleotide sequence ID" value="NZ_CP035492.1"/>
</dbReference>
<evidence type="ECO:0000313" key="4">
    <source>
        <dbReference type="Proteomes" id="UP000293568"/>
    </source>
</evidence>
<reference evidence="3 4" key="1">
    <citation type="submission" date="2019-01" db="EMBL/GenBank/DDBJ databases">
        <title>Genome sequencing of strain FW100M-2.</title>
        <authorList>
            <person name="Heo J."/>
            <person name="Kim S.-J."/>
            <person name="Kim J.-S."/>
            <person name="Hong S.-B."/>
            <person name="Kwon S.-W."/>
        </authorList>
    </citation>
    <scope>NUCLEOTIDE SEQUENCE [LARGE SCALE GENOMIC DNA]</scope>
    <source>
        <strain evidence="3 4">FW100M-2</strain>
    </source>
</reference>
<dbReference type="InterPro" id="IPR047057">
    <property type="entry name" value="MerR_fam"/>
</dbReference>
<gene>
    <name evidence="3" type="ORF">ET464_18835</name>
</gene>